<feature type="domain" description="Topoisomerase 6 subunit A/Spo11 TOPRIM" evidence="1">
    <location>
        <begin position="561"/>
        <end position="705"/>
    </location>
</feature>
<dbReference type="InterPro" id="IPR034136">
    <property type="entry name" value="TOPRIM_Topo6A/Spo11"/>
</dbReference>
<dbReference type="InterPro" id="IPR036890">
    <property type="entry name" value="HATPase_C_sf"/>
</dbReference>
<keyword evidence="3" id="KW-1185">Reference proteome</keyword>
<dbReference type="GO" id="GO:0005524">
    <property type="term" value="F:ATP binding"/>
    <property type="evidence" value="ECO:0007669"/>
    <property type="project" value="UniProtKB-KW"/>
</dbReference>
<dbReference type="Gene3D" id="3.30.565.10">
    <property type="entry name" value="Histidine kinase-like ATPase, C-terminal domain"/>
    <property type="match status" value="1"/>
</dbReference>
<dbReference type="EMBL" id="JAMXQS010000016">
    <property type="protein sequence ID" value="MCO6052344.1"/>
    <property type="molecule type" value="Genomic_DNA"/>
</dbReference>
<dbReference type="InterPro" id="IPR036078">
    <property type="entry name" value="Spo11/TopoVI_A_sf"/>
</dbReference>
<dbReference type="SUPFAM" id="SSF56726">
    <property type="entry name" value="DNA topoisomerase IV, alpha subunit"/>
    <property type="match status" value="1"/>
</dbReference>
<dbReference type="Gene3D" id="3.40.1360.10">
    <property type="match status" value="1"/>
</dbReference>
<sequence length="813" mass="88535">RLTKFVGMAAAMLETYRPGFADFLQKPSLCRRAGCSEAQLSLVAAKELIDNALDADPDHVAVSFEDRTLIVHDHGSGLSEEQIVAIFSVARESLSSKRWRLASRGALGNGSRVVMGVAFVSGGHIVVESRGLKLTLAVAGDGQTRVSERSPSLVQTGTRVSLVVGPDLELDQLAVLSYAEACQKALGRAFSGTRAVPGWFDHAALRELMRDMAPQTTVLDFARRFDLTPQALGQIKAAAMRVTTASLLDDPVRLRAVSDMILSGQATERSLKRMGRNACAGAYSFEEGVLTMGDAKLPCFVEVWLRGTPSRDRRSDGYVTSDTIFANRTPSVQSSLFGVVTAETKAFNLTLGAHRYTVDGLKGPCHFALDLAITAPELPVVSDGKAVDVECFAPLIMAAIRSALPRAYRPPTNTLVRTTGTRATTIKGAVYAVIAETYAQIAQSGIGVPPRMLMYRCRPEILRMTGRASFEYATFVNAVHDFMEDHPEETAGWQLAYDDRGHFITPGGKAIGLGSQAVDTFIAGLGSEQATFSPTIRGFRVEADAGHLTEDPDPSHRFSAVCFIEKEGYAEVIRRSALAERFDVAFASTKGLPNTAIRKLLDALATYGIKVFCLHDFDIAGLTIANTLANSNRRYQFANALDFVDMGLRLATAQTMDLQSEPFEPDKRVSPQKLRDRLQGYGATEAEIRMLVDDHQRIEIDAMADPLAVVAFIEQQLTEHGITKIVPDEGAMTAHYQQAAFNIRLDRAMAPLRQAFATEADKLAQDLRQTTVFKIRVPPLREHVQKHLAAHPTATWHEAVAAVAATIEREQAA</sequence>
<gene>
    <name evidence="2" type="ORF">NGM99_21375</name>
</gene>
<comment type="caution">
    <text evidence="2">The sequence shown here is derived from an EMBL/GenBank/DDBJ whole genome shotgun (WGS) entry which is preliminary data.</text>
</comment>
<keyword evidence="2" id="KW-0067">ATP-binding</keyword>
<dbReference type="SUPFAM" id="SSF55874">
    <property type="entry name" value="ATPase domain of HSP90 chaperone/DNA topoisomerase II/histidine kinase"/>
    <property type="match status" value="1"/>
</dbReference>
<dbReference type="Pfam" id="PF13589">
    <property type="entry name" value="HATPase_c_3"/>
    <property type="match status" value="1"/>
</dbReference>
<keyword evidence="2" id="KW-0547">Nucleotide-binding</keyword>
<dbReference type="Pfam" id="PF21180">
    <property type="entry name" value="TOP6A-Spo11_Toprim"/>
    <property type="match status" value="1"/>
</dbReference>
<reference evidence="2 3" key="1">
    <citation type="submission" date="2022-06" db="EMBL/GenBank/DDBJ databases">
        <title>Mesorhizobium sp. strain RP14 Genome sequencing and assembly.</title>
        <authorList>
            <person name="Kim I."/>
        </authorList>
    </citation>
    <scope>NUCLEOTIDE SEQUENCE [LARGE SCALE GENOMIC DNA]</scope>
    <source>
        <strain evidence="3">RP14(2022)</strain>
    </source>
</reference>
<organism evidence="2 3">
    <name type="scientific">Mesorhizobium liriopis</name>
    <dbReference type="NCBI Taxonomy" id="2953882"/>
    <lineage>
        <taxon>Bacteria</taxon>
        <taxon>Pseudomonadati</taxon>
        <taxon>Pseudomonadota</taxon>
        <taxon>Alphaproteobacteria</taxon>
        <taxon>Hyphomicrobiales</taxon>
        <taxon>Phyllobacteriaceae</taxon>
        <taxon>Mesorhizobium</taxon>
    </lineage>
</organism>
<dbReference type="Proteomes" id="UP001205906">
    <property type="component" value="Unassembled WGS sequence"/>
</dbReference>
<proteinExistence type="predicted"/>
<name>A0ABT1CBZ8_9HYPH</name>
<evidence type="ECO:0000313" key="2">
    <source>
        <dbReference type="EMBL" id="MCO6052344.1"/>
    </source>
</evidence>
<accession>A0ABT1CBZ8</accession>
<feature type="non-terminal residue" evidence="2">
    <location>
        <position position="1"/>
    </location>
</feature>
<dbReference type="RefSeq" id="WP_252822774.1">
    <property type="nucleotide sequence ID" value="NZ_JAMXQS010000016.1"/>
</dbReference>
<evidence type="ECO:0000313" key="3">
    <source>
        <dbReference type="Proteomes" id="UP001205906"/>
    </source>
</evidence>
<protein>
    <submittedName>
        <fullName evidence="2">ATP-binding protein</fullName>
    </submittedName>
</protein>
<evidence type="ECO:0000259" key="1">
    <source>
        <dbReference type="Pfam" id="PF21180"/>
    </source>
</evidence>